<comment type="caution">
    <text evidence="3">The sequence shown here is derived from an EMBL/GenBank/DDBJ whole genome shotgun (WGS) entry which is preliminary data.</text>
</comment>
<reference evidence="3 4" key="1">
    <citation type="submission" date="2010-12" db="EMBL/GenBank/DDBJ databases">
        <title>The Genome Sequence of Coprobacillus sp. strain 29_1.</title>
        <authorList>
            <consortium name="The Broad Institute Genome Sequencing Platform"/>
            <person name="Earl A."/>
            <person name="Ward D."/>
            <person name="Feldgarden M."/>
            <person name="Gevers D."/>
            <person name="Daigneault M."/>
            <person name="Sibley C.D."/>
            <person name="White A."/>
            <person name="Strauss J."/>
            <person name="Allen-Vercoe E."/>
            <person name="Young S.K."/>
            <person name="Zeng Q."/>
            <person name="Gargeya S."/>
            <person name="Fitzgerald M."/>
            <person name="Haas B."/>
            <person name="Abouelleil A."/>
            <person name="Alvarado L."/>
            <person name="Arachchi H.M."/>
            <person name="Berlin A."/>
            <person name="Brown A."/>
            <person name="Chapman S.B."/>
            <person name="Chen Z."/>
            <person name="Dunbar C."/>
            <person name="Freedman E."/>
            <person name="Gearin G."/>
            <person name="Gellesch M."/>
            <person name="Goldberg J."/>
            <person name="Griggs A."/>
            <person name="Gujja S."/>
            <person name="Heilman E."/>
            <person name="Heiman D."/>
            <person name="Howarth C."/>
            <person name="Larson L."/>
            <person name="Lui A."/>
            <person name="MacDonald P.J.P."/>
            <person name="Mehta T."/>
            <person name="Montmayeur A."/>
            <person name="Murphy C."/>
            <person name="Neiman D."/>
            <person name="Pearson M."/>
            <person name="Priest M."/>
            <person name="Roberts A."/>
            <person name="Saif S."/>
            <person name="Shea T."/>
            <person name="Shenoy N."/>
            <person name="Sisk P."/>
            <person name="Stolte C."/>
            <person name="Sykes S."/>
            <person name="White J."/>
            <person name="Yandava C."/>
            <person name="Nusbaum C."/>
            <person name="Birren B."/>
        </authorList>
    </citation>
    <scope>NUCLEOTIDE SEQUENCE [LARGE SCALE GENOMIC DNA]</scope>
    <source>
        <strain evidence="3 4">29_1</strain>
    </source>
</reference>
<dbReference type="OrthoDB" id="371155at2"/>
<feature type="transmembrane region" description="Helical" evidence="1">
    <location>
        <begin position="65"/>
        <end position="86"/>
    </location>
</feature>
<sequence length="215" mass="24439">MKKQRKNFVITGGLFLLFILWTMAICYVDVQMIGPRDSAVGFATFNEFFHNLTGTHMLIYVITDWLGLLPVSVVLGFAILGLVQLIKRKNLFKVDYDILILGGFYIIVFTTYILFEVFAINYRPVLINGYLEASYPSSTTLLVMCVMPTAIIQMNKRIHNEKVRKVVKYAILVFTSLMVIGRLISGVHWFTDIIGGVLLSTSLVMFYNSINKSLE</sequence>
<dbReference type="Pfam" id="PF01569">
    <property type="entry name" value="PAP2"/>
    <property type="match status" value="1"/>
</dbReference>
<gene>
    <name evidence="3" type="ORF">HMPREF9488_03682</name>
</gene>
<evidence type="ECO:0000313" key="3">
    <source>
        <dbReference type="EMBL" id="EFW03035.1"/>
    </source>
</evidence>
<feature type="transmembrane region" description="Helical" evidence="1">
    <location>
        <begin position="166"/>
        <end position="184"/>
    </location>
</feature>
<evidence type="ECO:0000313" key="4">
    <source>
        <dbReference type="Proteomes" id="UP000003157"/>
    </source>
</evidence>
<dbReference type="Proteomes" id="UP000003157">
    <property type="component" value="Unassembled WGS sequence"/>
</dbReference>
<dbReference type="STRING" id="100884.GCA_000269565_02726"/>
<proteinExistence type="predicted"/>
<dbReference type="eggNOG" id="COG0671">
    <property type="taxonomic scope" value="Bacteria"/>
</dbReference>
<dbReference type="SUPFAM" id="SSF48317">
    <property type="entry name" value="Acid phosphatase/Vanadium-dependent haloperoxidase"/>
    <property type="match status" value="1"/>
</dbReference>
<organism evidence="3 4">
    <name type="scientific">Coprobacillus cateniformis</name>
    <dbReference type="NCBI Taxonomy" id="100884"/>
    <lineage>
        <taxon>Bacteria</taxon>
        <taxon>Bacillati</taxon>
        <taxon>Bacillota</taxon>
        <taxon>Erysipelotrichia</taxon>
        <taxon>Erysipelotrichales</taxon>
        <taxon>Coprobacillaceae</taxon>
        <taxon>Coprobacillus</taxon>
    </lineage>
</organism>
<dbReference type="HOGENOM" id="CLU_104526_0_0_9"/>
<dbReference type="InterPro" id="IPR000326">
    <property type="entry name" value="PAP2/HPO"/>
</dbReference>
<dbReference type="Gene3D" id="1.20.144.10">
    <property type="entry name" value="Phosphatidic acid phosphatase type 2/haloperoxidase"/>
    <property type="match status" value="1"/>
</dbReference>
<protein>
    <submittedName>
        <fullName evidence="3">PAP2 family protein</fullName>
    </submittedName>
</protein>
<dbReference type="RefSeq" id="WP_008790764.1">
    <property type="nucleotide sequence ID" value="NZ_AKCB01000001.1"/>
</dbReference>
<keyword evidence="1" id="KW-0812">Transmembrane</keyword>
<keyword evidence="4" id="KW-1185">Reference proteome</keyword>
<keyword evidence="1" id="KW-1133">Transmembrane helix</keyword>
<keyword evidence="1" id="KW-0472">Membrane</keyword>
<feature type="transmembrane region" description="Helical" evidence="1">
    <location>
        <begin position="98"/>
        <end position="115"/>
    </location>
</feature>
<feature type="transmembrane region" description="Helical" evidence="1">
    <location>
        <begin position="190"/>
        <end position="210"/>
    </location>
</feature>
<dbReference type="InterPro" id="IPR036938">
    <property type="entry name" value="PAP2/HPO_sf"/>
</dbReference>
<evidence type="ECO:0000256" key="1">
    <source>
        <dbReference type="SAM" id="Phobius"/>
    </source>
</evidence>
<feature type="domain" description="Phosphatidic acid phosphatase type 2/haloperoxidase" evidence="2">
    <location>
        <begin position="132"/>
        <end position="207"/>
    </location>
</feature>
<evidence type="ECO:0000259" key="2">
    <source>
        <dbReference type="Pfam" id="PF01569"/>
    </source>
</evidence>
<dbReference type="AlphaFoldDB" id="E7GFY9"/>
<dbReference type="GeneID" id="78230536"/>
<accession>E7GFY9</accession>
<dbReference type="EMBL" id="ADKX01000052">
    <property type="protein sequence ID" value="EFW03035.1"/>
    <property type="molecule type" value="Genomic_DNA"/>
</dbReference>
<name>E7GFY9_9FIRM</name>
<feature type="transmembrane region" description="Helical" evidence="1">
    <location>
        <begin position="135"/>
        <end position="154"/>
    </location>
</feature>